<dbReference type="EMBL" id="KV407455">
    <property type="protein sequence ID" value="KZF24995.1"/>
    <property type="molecule type" value="Genomic_DNA"/>
</dbReference>
<accession>A0A165IJW0</accession>
<protein>
    <submittedName>
        <fullName evidence="1">Uncharacterized protein</fullName>
    </submittedName>
</protein>
<keyword evidence="2" id="KW-1185">Reference proteome</keyword>
<gene>
    <name evidence="1" type="ORF">L228DRAFT_59890</name>
</gene>
<dbReference type="AlphaFoldDB" id="A0A165IJW0"/>
<dbReference type="Proteomes" id="UP000076632">
    <property type="component" value="Unassembled WGS sequence"/>
</dbReference>
<evidence type="ECO:0000313" key="1">
    <source>
        <dbReference type="EMBL" id="KZF24995.1"/>
    </source>
</evidence>
<proteinExistence type="predicted"/>
<evidence type="ECO:0000313" key="2">
    <source>
        <dbReference type="Proteomes" id="UP000076632"/>
    </source>
</evidence>
<dbReference type="GeneID" id="28901886"/>
<sequence>MYFFLSSPFKTLLFKAMCSFCPTICFIYCRATWRLEGFTLFVLSAGANRIPGVGARSQDMAWIGTHLIDGTIQI</sequence>
<organism evidence="1 2">
    <name type="scientific">Xylona heveae (strain CBS 132557 / TC161)</name>
    <dbReference type="NCBI Taxonomy" id="1328760"/>
    <lineage>
        <taxon>Eukaryota</taxon>
        <taxon>Fungi</taxon>
        <taxon>Dikarya</taxon>
        <taxon>Ascomycota</taxon>
        <taxon>Pezizomycotina</taxon>
        <taxon>Xylonomycetes</taxon>
        <taxon>Xylonales</taxon>
        <taxon>Xylonaceae</taxon>
        <taxon>Xylona</taxon>
    </lineage>
</organism>
<dbReference type="RefSeq" id="XP_018190550.1">
    <property type="nucleotide sequence ID" value="XM_018336749.1"/>
</dbReference>
<dbReference type="InParanoid" id="A0A165IJW0"/>
<name>A0A165IJW0_XYLHT</name>
<reference evidence="1 2" key="1">
    <citation type="journal article" date="2016" name="Fungal Biol.">
        <title>The genome of Xylona heveae provides a window into fungal endophytism.</title>
        <authorList>
            <person name="Gazis R."/>
            <person name="Kuo A."/>
            <person name="Riley R."/>
            <person name="LaButti K."/>
            <person name="Lipzen A."/>
            <person name="Lin J."/>
            <person name="Amirebrahimi M."/>
            <person name="Hesse C.N."/>
            <person name="Spatafora J.W."/>
            <person name="Henrissat B."/>
            <person name="Hainaut M."/>
            <person name="Grigoriev I.V."/>
            <person name="Hibbett D.S."/>
        </authorList>
    </citation>
    <scope>NUCLEOTIDE SEQUENCE [LARGE SCALE GENOMIC DNA]</scope>
    <source>
        <strain evidence="1 2">TC161</strain>
    </source>
</reference>